<dbReference type="STRING" id="1160509.A0A3N4HCA1"/>
<accession>A0A3N4HCA1</accession>
<dbReference type="Proteomes" id="UP000275078">
    <property type="component" value="Unassembled WGS sequence"/>
</dbReference>
<feature type="non-terminal residue" evidence="1">
    <location>
        <position position="151"/>
    </location>
</feature>
<name>A0A3N4HCA1_ASCIM</name>
<evidence type="ECO:0000313" key="2">
    <source>
        <dbReference type="Proteomes" id="UP000275078"/>
    </source>
</evidence>
<keyword evidence="2" id="KW-1185">Reference proteome</keyword>
<feature type="non-terminal residue" evidence="1">
    <location>
        <position position="1"/>
    </location>
</feature>
<proteinExistence type="predicted"/>
<dbReference type="EMBL" id="ML120067">
    <property type="protein sequence ID" value="RPA70788.1"/>
    <property type="molecule type" value="Genomic_DNA"/>
</dbReference>
<dbReference type="AlphaFoldDB" id="A0A3N4HCA1"/>
<evidence type="ECO:0000313" key="1">
    <source>
        <dbReference type="EMBL" id="RPA70788.1"/>
    </source>
</evidence>
<dbReference type="OrthoDB" id="2418900at2759"/>
<organism evidence="1 2">
    <name type="scientific">Ascobolus immersus RN42</name>
    <dbReference type="NCBI Taxonomy" id="1160509"/>
    <lineage>
        <taxon>Eukaryota</taxon>
        <taxon>Fungi</taxon>
        <taxon>Dikarya</taxon>
        <taxon>Ascomycota</taxon>
        <taxon>Pezizomycotina</taxon>
        <taxon>Pezizomycetes</taxon>
        <taxon>Pezizales</taxon>
        <taxon>Ascobolaceae</taxon>
        <taxon>Ascobolus</taxon>
    </lineage>
</organism>
<dbReference type="Pfam" id="PF18759">
    <property type="entry name" value="Plavaka"/>
    <property type="match status" value="1"/>
</dbReference>
<reference evidence="1 2" key="1">
    <citation type="journal article" date="2018" name="Nat. Ecol. Evol.">
        <title>Pezizomycetes genomes reveal the molecular basis of ectomycorrhizal truffle lifestyle.</title>
        <authorList>
            <person name="Murat C."/>
            <person name="Payen T."/>
            <person name="Noel B."/>
            <person name="Kuo A."/>
            <person name="Morin E."/>
            <person name="Chen J."/>
            <person name="Kohler A."/>
            <person name="Krizsan K."/>
            <person name="Balestrini R."/>
            <person name="Da Silva C."/>
            <person name="Montanini B."/>
            <person name="Hainaut M."/>
            <person name="Levati E."/>
            <person name="Barry K.W."/>
            <person name="Belfiori B."/>
            <person name="Cichocki N."/>
            <person name="Clum A."/>
            <person name="Dockter R.B."/>
            <person name="Fauchery L."/>
            <person name="Guy J."/>
            <person name="Iotti M."/>
            <person name="Le Tacon F."/>
            <person name="Lindquist E.A."/>
            <person name="Lipzen A."/>
            <person name="Malagnac F."/>
            <person name="Mello A."/>
            <person name="Molinier V."/>
            <person name="Miyauchi S."/>
            <person name="Poulain J."/>
            <person name="Riccioni C."/>
            <person name="Rubini A."/>
            <person name="Sitrit Y."/>
            <person name="Splivallo R."/>
            <person name="Traeger S."/>
            <person name="Wang M."/>
            <person name="Zifcakova L."/>
            <person name="Wipf D."/>
            <person name="Zambonelli A."/>
            <person name="Paolocci F."/>
            <person name="Nowrousian M."/>
            <person name="Ottonello S."/>
            <person name="Baldrian P."/>
            <person name="Spatafora J.W."/>
            <person name="Henrissat B."/>
            <person name="Nagy L.G."/>
            <person name="Aury J.M."/>
            <person name="Wincker P."/>
            <person name="Grigoriev I.V."/>
            <person name="Bonfante P."/>
            <person name="Martin F.M."/>
        </authorList>
    </citation>
    <scope>NUCLEOTIDE SEQUENCE [LARGE SCALE GENOMIC DNA]</scope>
    <source>
        <strain evidence="1 2">RN42</strain>
    </source>
</reference>
<sequence length="151" mass="17090">FYTADFFNDEHSKLPPGCTLVPILFASDSTKLADQVGDHSLWPIYMSIGNLPASLRSRPSTNSWILDGIERTHTKSYMEEKYKALKDDAIHGVITVLLKDLDRFYERGLRLDCADGKIRNGRPILAGWIADYQEYNKLCQIKSMGCAVCEI</sequence>
<protein>
    <submittedName>
        <fullName evidence="1">Uncharacterized protein</fullName>
    </submittedName>
</protein>
<gene>
    <name evidence="1" type="ORF">BJ508DRAFT_199205</name>
</gene>
<dbReference type="InterPro" id="IPR041078">
    <property type="entry name" value="Plavaka"/>
</dbReference>